<sequence length="138" mass="16123">MREDDLDDEVPEDDDPKCPTIPFKAMEKIRYRRKWRSALIIKVLGQTFPFQAISRRLESIWAKHGAIQVASMSWGFYAVRFMSEMDYVQAADGGPWTIGGHYITVRPWRKGFDPRTVEVARTMVWARFPGLPIEFINR</sequence>
<protein>
    <recommendedName>
        <fullName evidence="1">DUF4283 domain-containing protein</fullName>
    </recommendedName>
</protein>
<dbReference type="InterPro" id="IPR025558">
    <property type="entry name" value="DUF4283"/>
</dbReference>
<name>A0AAV2CGX7_9ROSI</name>
<dbReference type="Proteomes" id="UP001497516">
    <property type="component" value="Chromosome 1"/>
</dbReference>
<keyword evidence="3" id="KW-1185">Reference proteome</keyword>
<evidence type="ECO:0000313" key="3">
    <source>
        <dbReference type="Proteomes" id="UP001497516"/>
    </source>
</evidence>
<reference evidence="2 3" key="1">
    <citation type="submission" date="2024-04" db="EMBL/GenBank/DDBJ databases">
        <authorList>
            <person name="Fracassetti M."/>
        </authorList>
    </citation>
    <scope>NUCLEOTIDE SEQUENCE [LARGE SCALE GENOMIC DNA]</scope>
</reference>
<proteinExistence type="predicted"/>
<dbReference type="PANTHER" id="PTHR31286:SF99">
    <property type="entry name" value="DUF4283 DOMAIN-CONTAINING PROTEIN"/>
    <property type="match status" value="1"/>
</dbReference>
<accession>A0AAV2CGX7</accession>
<dbReference type="PANTHER" id="PTHR31286">
    <property type="entry name" value="GLYCINE-RICH CELL WALL STRUCTURAL PROTEIN 1.8-LIKE"/>
    <property type="match status" value="1"/>
</dbReference>
<feature type="domain" description="DUF4283" evidence="1">
    <location>
        <begin position="34"/>
        <end position="114"/>
    </location>
</feature>
<gene>
    <name evidence="2" type="ORF">LTRI10_LOCUS3019</name>
</gene>
<evidence type="ECO:0000259" key="1">
    <source>
        <dbReference type="Pfam" id="PF14111"/>
    </source>
</evidence>
<dbReference type="EMBL" id="OZ034813">
    <property type="protein sequence ID" value="CAL1355247.1"/>
    <property type="molecule type" value="Genomic_DNA"/>
</dbReference>
<dbReference type="AlphaFoldDB" id="A0AAV2CGX7"/>
<dbReference type="Pfam" id="PF14111">
    <property type="entry name" value="DUF4283"/>
    <property type="match status" value="1"/>
</dbReference>
<dbReference type="InterPro" id="IPR040256">
    <property type="entry name" value="At4g02000-like"/>
</dbReference>
<evidence type="ECO:0000313" key="2">
    <source>
        <dbReference type="EMBL" id="CAL1355247.1"/>
    </source>
</evidence>
<organism evidence="2 3">
    <name type="scientific">Linum trigynum</name>
    <dbReference type="NCBI Taxonomy" id="586398"/>
    <lineage>
        <taxon>Eukaryota</taxon>
        <taxon>Viridiplantae</taxon>
        <taxon>Streptophyta</taxon>
        <taxon>Embryophyta</taxon>
        <taxon>Tracheophyta</taxon>
        <taxon>Spermatophyta</taxon>
        <taxon>Magnoliopsida</taxon>
        <taxon>eudicotyledons</taxon>
        <taxon>Gunneridae</taxon>
        <taxon>Pentapetalae</taxon>
        <taxon>rosids</taxon>
        <taxon>fabids</taxon>
        <taxon>Malpighiales</taxon>
        <taxon>Linaceae</taxon>
        <taxon>Linum</taxon>
    </lineage>
</organism>